<organism evidence="11 12">
    <name type="scientific">Orenia marismortui</name>
    <dbReference type="NCBI Taxonomy" id="46469"/>
    <lineage>
        <taxon>Bacteria</taxon>
        <taxon>Bacillati</taxon>
        <taxon>Bacillota</taxon>
        <taxon>Clostridia</taxon>
        <taxon>Halanaerobiales</taxon>
        <taxon>Halobacteroidaceae</taxon>
        <taxon>Orenia</taxon>
    </lineage>
</organism>
<comment type="function">
    <text evidence="8">Acts as a ribosome collision sensor, splitting the ribosome into its 2 subunits. Detects stalled/collided 70S ribosomes which it binds and splits by an ATP-hydrolysis driven conformational change. Acts upstream of the ribosome quality control system (RQC), a ribosome-associated complex that mediates the extraction of incompletely synthesized nascent chains from stalled ribosomes and their subsequent degradation. Probably generates substrates for RQC.</text>
</comment>
<dbReference type="SUPFAM" id="SSF48334">
    <property type="entry name" value="DNA repair protein MutS, domain III"/>
    <property type="match status" value="1"/>
</dbReference>
<keyword evidence="4 8" id="KW-0378">Hydrolase</keyword>
<proteinExistence type="inferred from homology"/>
<evidence type="ECO:0000256" key="8">
    <source>
        <dbReference type="HAMAP-Rule" id="MF_00092"/>
    </source>
</evidence>
<dbReference type="STRING" id="926561.GCA_000379025_02623"/>
<evidence type="ECO:0000256" key="5">
    <source>
        <dbReference type="ARBA" id="ARBA00022840"/>
    </source>
</evidence>
<dbReference type="InterPro" id="IPR045076">
    <property type="entry name" value="MutS"/>
</dbReference>
<comment type="caution">
    <text evidence="11">The sequence shown here is derived from an EMBL/GenBank/DDBJ whole genome shotgun (WGS) entry which is preliminary data.</text>
</comment>
<dbReference type="GO" id="GO:0043023">
    <property type="term" value="F:ribosomal large subunit binding"/>
    <property type="evidence" value="ECO:0007669"/>
    <property type="project" value="UniProtKB-UniRule"/>
</dbReference>
<sequence>MDKHALNVLEFNKIKDQLKEHITSKLTMKFIDTLEPKTEIDYIQDRQEEVSQAKKIIIREERIPLGGIYDIRSSLSKVEKDIVIYGDELLNILNTLVTGHRLKKYFSNLLDEDNEYYRIIKISQGISYFKELERSIKKAIDNRGEVKDGASSKLRDIRRNIRNISDGIKDKLNSIINSSRYQKYMQESVITIRDDRYVVPIKSEYQHQFPGIVHDQSSSGQTLFIEPMAVVKLNNKLRQLVAQEEEEVYRILKDLSMQVKESLYDIKNTVQVLAILDFIFAKAKYSIEINASEPLLNQDGYINLIKARHPLLTGDVVPTNIYIGDKFNTLVITGPNTGGKTVTLKTVGLLTLMAQSGLHIPALSGSKVGVYQKIYSDIGDEQSIEQSLSTFSSHMNQIIKIIEEVNEESLVLLDELGAGTDPAEGAALAMSLLDYLYEKGAKTIATTHYSELKTYAYTNEGIENSSVEFDVETLQPTYNLQMGLPGSSNAFQIASKLGLRKEIIDRASDLLARDDVEFDKVIKEIEQERKEYNSKKVEAESINQNVKKLKEDYEAKLKDFEERKEKELKEAYREANKIIKRAQEKADQIIEGLKEKKKASDREIEEARSGLRQERKGIKNEESKLKEDARANREVPDLKVGDKVKIISYNKKGEVIDLFPDKKEAVVQAGIMKINIDLRDLEKIKGKDKGDKNYPKVNISHIKANKTKNISPKINLIGLRAVEAKSKLEKYLDDVLLSNLNQIEIIHGKGTGVLRELVHALLDNYPSVSEYRLGRPKEGGIGVTFVNFK</sequence>
<dbReference type="InterPro" id="IPR002625">
    <property type="entry name" value="Smr_dom"/>
</dbReference>
<evidence type="ECO:0000256" key="7">
    <source>
        <dbReference type="ARBA" id="ARBA00023125"/>
    </source>
</evidence>
<dbReference type="InterPro" id="IPR046893">
    <property type="entry name" value="MSSS"/>
</dbReference>
<dbReference type="HAMAP" id="MF_00092">
    <property type="entry name" value="MutS2"/>
    <property type="match status" value="1"/>
</dbReference>
<dbReference type="Proteomes" id="UP000295832">
    <property type="component" value="Unassembled WGS sequence"/>
</dbReference>
<keyword evidence="7 8" id="KW-0238">DNA-binding</keyword>
<dbReference type="EMBL" id="SOEG01000036">
    <property type="protein sequence ID" value="TDX46792.1"/>
    <property type="molecule type" value="Genomic_DNA"/>
</dbReference>
<keyword evidence="12" id="KW-1185">Reference proteome</keyword>
<dbReference type="InterPro" id="IPR000432">
    <property type="entry name" value="DNA_mismatch_repair_MutS_C"/>
</dbReference>
<dbReference type="CDD" id="cd06503">
    <property type="entry name" value="ATP-synt_Fo_b"/>
    <property type="match status" value="1"/>
</dbReference>
<dbReference type="NCBIfam" id="TIGR01069">
    <property type="entry name" value="mutS2"/>
    <property type="match status" value="1"/>
</dbReference>
<evidence type="ECO:0000259" key="10">
    <source>
        <dbReference type="PROSITE" id="PS50828"/>
    </source>
</evidence>
<dbReference type="InterPro" id="IPR007696">
    <property type="entry name" value="DNA_mismatch_repair_MutS_core"/>
</dbReference>
<dbReference type="FunFam" id="3.40.50.300:FF:000830">
    <property type="entry name" value="Endonuclease MutS2"/>
    <property type="match status" value="1"/>
</dbReference>
<dbReference type="PANTHER" id="PTHR48466">
    <property type="entry name" value="OS10G0509000 PROTEIN-RELATED"/>
    <property type="match status" value="1"/>
</dbReference>
<dbReference type="CDD" id="cd03280">
    <property type="entry name" value="ABC_MutS2"/>
    <property type="match status" value="1"/>
</dbReference>
<reference evidence="11 12" key="1">
    <citation type="submission" date="2019-03" db="EMBL/GenBank/DDBJ databases">
        <title>Subsurface microbial communities from deep shales in Ohio and West Virginia, USA.</title>
        <authorList>
            <person name="Wrighton K."/>
        </authorList>
    </citation>
    <scope>NUCLEOTIDE SEQUENCE [LARGE SCALE GENOMIC DNA]</scope>
    <source>
        <strain evidence="11 12">MSL 6dP</strain>
    </source>
</reference>
<dbReference type="Gene3D" id="3.40.50.300">
    <property type="entry name" value="P-loop containing nucleotide triphosphate hydrolases"/>
    <property type="match status" value="1"/>
</dbReference>
<evidence type="ECO:0000256" key="1">
    <source>
        <dbReference type="ARBA" id="ARBA00022722"/>
    </source>
</evidence>
<feature type="domain" description="Smr" evidence="10">
    <location>
        <begin position="714"/>
        <end position="789"/>
    </location>
</feature>
<dbReference type="GO" id="GO:0005524">
    <property type="term" value="F:ATP binding"/>
    <property type="evidence" value="ECO:0007669"/>
    <property type="project" value="UniProtKB-UniRule"/>
</dbReference>
<evidence type="ECO:0000256" key="2">
    <source>
        <dbReference type="ARBA" id="ARBA00022730"/>
    </source>
</evidence>
<dbReference type="GO" id="GO:0016887">
    <property type="term" value="F:ATP hydrolysis activity"/>
    <property type="evidence" value="ECO:0007669"/>
    <property type="project" value="InterPro"/>
</dbReference>
<dbReference type="Gene3D" id="1.10.1420.10">
    <property type="match status" value="2"/>
</dbReference>
<dbReference type="SMART" id="SM00463">
    <property type="entry name" value="SMR"/>
    <property type="match status" value="1"/>
</dbReference>
<gene>
    <name evidence="8" type="primary">mutS2</name>
    <name evidence="8" type="synonym">rqcU</name>
    <name evidence="11" type="ORF">C7959_13624</name>
</gene>
<dbReference type="InterPro" id="IPR027417">
    <property type="entry name" value="P-loop_NTPase"/>
</dbReference>
<comment type="function">
    <text evidence="8">Endonuclease that is involved in the suppression of homologous recombination and thus may have a key role in the control of bacterial genetic diversity.</text>
</comment>
<evidence type="ECO:0000256" key="6">
    <source>
        <dbReference type="ARBA" id="ARBA00022884"/>
    </source>
</evidence>
<dbReference type="InterPro" id="IPR005747">
    <property type="entry name" value="MutS2"/>
</dbReference>
<keyword evidence="1 8" id="KW-0540">Nuclease</keyword>
<evidence type="ECO:0000256" key="3">
    <source>
        <dbReference type="ARBA" id="ARBA00022741"/>
    </source>
</evidence>
<keyword evidence="3 8" id="KW-0547">Nucleotide-binding</keyword>
<dbReference type="Pfam" id="PF01713">
    <property type="entry name" value="Smr"/>
    <property type="match status" value="1"/>
</dbReference>
<dbReference type="PIRSF" id="PIRSF005814">
    <property type="entry name" value="MutS_YshD"/>
    <property type="match status" value="1"/>
</dbReference>
<keyword evidence="2 8" id="KW-0699">rRNA-binding</keyword>
<dbReference type="EC" id="3.1.-.-" evidence="8"/>
<dbReference type="SMART" id="SM00534">
    <property type="entry name" value="MUTSac"/>
    <property type="match status" value="1"/>
</dbReference>
<dbReference type="InterPro" id="IPR036187">
    <property type="entry name" value="DNA_mismatch_repair_MutS_sf"/>
</dbReference>
<dbReference type="SUPFAM" id="SSF160443">
    <property type="entry name" value="SMR domain-like"/>
    <property type="match status" value="1"/>
</dbReference>
<dbReference type="PANTHER" id="PTHR48466:SF2">
    <property type="entry name" value="OS10G0509000 PROTEIN"/>
    <property type="match status" value="1"/>
</dbReference>
<dbReference type="SUPFAM" id="SSF52540">
    <property type="entry name" value="P-loop containing nucleoside triphosphate hydrolases"/>
    <property type="match status" value="1"/>
</dbReference>
<dbReference type="Gene3D" id="3.30.1370.110">
    <property type="match status" value="1"/>
</dbReference>
<comment type="subunit">
    <text evidence="8">Homodimer. Binds to stalled ribosomes, contacting rRNA.</text>
</comment>
<dbReference type="AlphaFoldDB" id="A0A4R8GM80"/>
<feature type="binding site" evidence="8">
    <location>
        <begin position="334"/>
        <end position="341"/>
    </location>
    <ligand>
        <name>ATP</name>
        <dbReference type="ChEBI" id="CHEBI:30616"/>
    </ligand>
</feature>
<dbReference type="EC" id="3.6.4.-" evidence="8"/>
<dbReference type="SMART" id="SM00533">
    <property type="entry name" value="MUTSd"/>
    <property type="match status" value="1"/>
</dbReference>
<evidence type="ECO:0000256" key="4">
    <source>
        <dbReference type="ARBA" id="ARBA00022801"/>
    </source>
</evidence>
<dbReference type="GO" id="GO:0019843">
    <property type="term" value="F:rRNA binding"/>
    <property type="evidence" value="ECO:0007669"/>
    <property type="project" value="UniProtKB-UniRule"/>
</dbReference>
<dbReference type="GO" id="GO:0030983">
    <property type="term" value="F:mismatched DNA binding"/>
    <property type="evidence" value="ECO:0007669"/>
    <property type="project" value="InterPro"/>
</dbReference>
<comment type="similarity">
    <text evidence="8">Belongs to the DNA mismatch repair MutS family. MutS2 subfamily.</text>
</comment>
<dbReference type="PROSITE" id="PS00486">
    <property type="entry name" value="DNA_MISMATCH_REPAIR_2"/>
    <property type="match status" value="1"/>
</dbReference>
<evidence type="ECO:0000313" key="11">
    <source>
        <dbReference type="EMBL" id="TDX46792.1"/>
    </source>
</evidence>
<evidence type="ECO:0000256" key="9">
    <source>
        <dbReference type="SAM" id="MobiDB-lite"/>
    </source>
</evidence>
<feature type="region of interest" description="Disordered" evidence="9">
    <location>
        <begin position="601"/>
        <end position="628"/>
    </location>
</feature>
<dbReference type="GO" id="GO:0045910">
    <property type="term" value="P:negative regulation of DNA recombination"/>
    <property type="evidence" value="ECO:0007669"/>
    <property type="project" value="InterPro"/>
</dbReference>
<dbReference type="RefSeq" id="WP_134118565.1">
    <property type="nucleotide sequence ID" value="NZ_SOEG01000036.1"/>
</dbReference>
<dbReference type="Pfam" id="PF00488">
    <property type="entry name" value="MutS_V"/>
    <property type="match status" value="1"/>
</dbReference>
<dbReference type="GO" id="GO:0004519">
    <property type="term" value="F:endonuclease activity"/>
    <property type="evidence" value="ECO:0007669"/>
    <property type="project" value="UniProtKB-UniRule"/>
</dbReference>
<keyword evidence="8" id="KW-0255">Endonuclease</keyword>
<keyword evidence="5 8" id="KW-0067">ATP-binding</keyword>
<keyword evidence="6 8" id="KW-0694">RNA-binding</keyword>
<protein>
    <recommendedName>
        <fullName evidence="8">Endonuclease MutS2</fullName>
        <ecNumber evidence="8">3.1.-.-</ecNumber>
    </recommendedName>
    <alternativeName>
        <fullName evidence="8">Ribosome-associated protein quality control-upstream factor</fullName>
        <shortName evidence="8">RQC-upstream factor</shortName>
        <shortName evidence="8">RqcU</shortName>
        <ecNumber evidence="8">3.6.4.-</ecNumber>
    </alternativeName>
</protein>
<dbReference type="Pfam" id="PF20297">
    <property type="entry name" value="MSSS"/>
    <property type="match status" value="1"/>
</dbReference>
<evidence type="ECO:0000313" key="12">
    <source>
        <dbReference type="Proteomes" id="UP000295832"/>
    </source>
</evidence>
<accession>A0A4R8GM80</accession>
<dbReference type="GO" id="GO:0140664">
    <property type="term" value="F:ATP-dependent DNA damage sensor activity"/>
    <property type="evidence" value="ECO:0007669"/>
    <property type="project" value="InterPro"/>
</dbReference>
<name>A0A4R8GM80_9FIRM</name>
<dbReference type="GO" id="GO:0006298">
    <property type="term" value="P:mismatch repair"/>
    <property type="evidence" value="ECO:0007669"/>
    <property type="project" value="InterPro"/>
</dbReference>
<dbReference type="InterPro" id="IPR036063">
    <property type="entry name" value="Smr_dom_sf"/>
</dbReference>
<dbReference type="GO" id="GO:0072344">
    <property type="term" value="P:rescue of stalled ribosome"/>
    <property type="evidence" value="ECO:0007669"/>
    <property type="project" value="UniProtKB-UniRule"/>
</dbReference>
<dbReference type="PROSITE" id="PS50828">
    <property type="entry name" value="SMR"/>
    <property type="match status" value="1"/>
</dbReference>